<keyword evidence="4" id="KW-1185">Reference proteome</keyword>
<dbReference type="EMBL" id="JBIAZU010000009">
    <property type="protein sequence ID" value="MFF5296911.1"/>
    <property type="molecule type" value="Genomic_DNA"/>
</dbReference>
<evidence type="ECO:0000256" key="1">
    <source>
        <dbReference type="ARBA" id="ARBA00022801"/>
    </source>
</evidence>
<protein>
    <recommendedName>
        <fullName evidence="2">RNA 2',3'-cyclic phosphodiesterase</fullName>
        <shortName evidence="2">RNA 2',3'-CPDase</shortName>
        <ecNumber evidence="2">3.1.4.58</ecNumber>
    </recommendedName>
</protein>
<feature type="active site" description="Proton donor" evidence="2">
    <location>
        <position position="51"/>
    </location>
</feature>
<dbReference type="SUPFAM" id="SSF55144">
    <property type="entry name" value="LigT-like"/>
    <property type="match status" value="1"/>
</dbReference>
<comment type="caution">
    <text evidence="3">The sequence shown here is derived from an EMBL/GenBank/DDBJ whole genome shotgun (WGS) entry which is preliminary data.</text>
</comment>
<sequence>MGRRPLRRRPGGPRVVLSRLFVAVFPPEPVVRALHDALPPGARLTRPSKWHVTLVFLGEAPIDAVASVLSALPAAGSFSLRLSGGGRFGSAAWAGVDGELDALGRLRERVRAALTDAGFPSDSRPYQPHLTVTYRGDGAVRAALAGHASPPWTVDDFVLVESNDGDYRPLRSWPV</sequence>
<feature type="short sequence motif" description="HXTX 1" evidence="2">
    <location>
        <begin position="51"/>
        <end position="54"/>
    </location>
</feature>
<gene>
    <name evidence="3" type="primary">thpR</name>
    <name evidence="3" type="ORF">ACFY35_46405</name>
</gene>
<dbReference type="PANTHER" id="PTHR35561">
    <property type="entry name" value="RNA 2',3'-CYCLIC PHOSPHODIESTERASE"/>
    <property type="match status" value="1"/>
</dbReference>
<evidence type="ECO:0000256" key="2">
    <source>
        <dbReference type="HAMAP-Rule" id="MF_01940"/>
    </source>
</evidence>
<dbReference type="RefSeq" id="WP_084699343.1">
    <property type="nucleotide sequence ID" value="NZ_JBIAZU010000009.1"/>
</dbReference>
<evidence type="ECO:0000313" key="3">
    <source>
        <dbReference type="EMBL" id="MFF5296911.1"/>
    </source>
</evidence>
<dbReference type="InterPro" id="IPR009097">
    <property type="entry name" value="Cyclic_Pdiesterase"/>
</dbReference>
<feature type="active site" description="Proton acceptor" evidence="2">
    <location>
        <position position="129"/>
    </location>
</feature>
<feature type="short sequence motif" description="HXTX 2" evidence="2">
    <location>
        <begin position="129"/>
        <end position="132"/>
    </location>
</feature>
<dbReference type="Pfam" id="PF13563">
    <property type="entry name" value="2_5_RNA_ligase2"/>
    <property type="match status" value="1"/>
</dbReference>
<dbReference type="HAMAP" id="MF_01940">
    <property type="entry name" value="RNA_CPDase"/>
    <property type="match status" value="1"/>
</dbReference>
<keyword evidence="1 2" id="KW-0378">Hydrolase</keyword>
<dbReference type="NCBIfam" id="TIGR02258">
    <property type="entry name" value="2_5_ligase"/>
    <property type="match status" value="1"/>
</dbReference>
<organism evidence="3 4">
    <name type="scientific">Paractinoplanes globisporus</name>
    <dbReference type="NCBI Taxonomy" id="113565"/>
    <lineage>
        <taxon>Bacteria</taxon>
        <taxon>Bacillati</taxon>
        <taxon>Actinomycetota</taxon>
        <taxon>Actinomycetes</taxon>
        <taxon>Micromonosporales</taxon>
        <taxon>Micromonosporaceae</taxon>
        <taxon>Paractinoplanes</taxon>
    </lineage>
</organism>
<dbReference type="Proteomes" id="UP001602245">
    <property type="component" value="Unassembled WGS sequence"/>
</dbReference>
<comment type="catalytic activity">
    <reaction evidence="2">
        <text>a 3'-end 2',3'-cyclophospho-ribonucleotide-RNA + H2O = a 3'-end 2'-phospho-ribonucleotide-RNA + H(+)</text>
        <dbReference type="Rhea" id="RHEA:11828"/>
        <dbReference type="Rhea" id="RHEA-COMP:10464"/>
        <dbReference type="Rhea" id="RHEA-COMP:17353"/>
        <dbReference type="ChEBI" id="CHEBI:15377"/>
        <dbReference type="ChEBI" id="CHEBI:15378"/>
        <dbReference type="ChEBI" id="CHEBI:83064"/>
        <dbReference type="ChEBI" id="CHEBI:173113"/>
        <dbReference type="EC" id="3.1.4.58"/>
    </reaction>
</comment>
<reference evidence="3 4" key="1">
    <citation type="submission" date="2024-10" db="EMBL/GenBank/DDBJ databases">
        <title>The Natural Products Discovery Center: Release of the First 8490 Sequenced Strains for Exploring Actinobacteria Biosynthetic Diversity.</title>
        <authorList>
            <person name="Kalkreuter E."/>
            <person name="Kautsar S.A."/>
            <person name="Yang D."/>
            <person name="Bader C.D."/>
            <person name="Teijaro C.N."/>
            <person name="Fluegel L."/>
            <person name="Davis C.M."/>
            <person name="Simpson J.R."/>
            <person name="Lauterbach L."/>
            <person name="Steele A.D."/>
            <person name="Gui C."/>
            <person name="Meng S."/>
            <person name="Li G."/>
            <person name="Viehrig K."/>
            <person name="Ye F."/>
            <person name="Su P."/>
            <person name="Kiefer A.F."/>
            <person name="Nichols A."/>
            <person name="Cepeda A.J."/>
            <person name="Yan W."/>
            <person name="Fan B."/>
            <person name="Jiang Y."/>
            <person name="Adhikari A."/>
            <person name="Zheng C.-J."/>
            <person name="Schuster L."/>
            <person name="Cowan T.M."/>
            <person name="Smanski M.J."/>
            <person name="Chevrette M.G."/>
            <person name="De Carvalho L.P.S."/>
            <person name="Shen B."/>
        </authorList>
    </citation>
    <scope>NUCLEOTIDE SEQUENCE [LARGE SCALE GENOMIC DNA]</scope>
    <source>
        <strain evidence="3 4">NPDC000087</strain>
    </source>
</reference>
<dbReference type="InterPro" id="IPR004175">
    <property type="entry name" value="RNA_CPDase"/>
</dbReference>
<dbReference type="PANTHER" id="PTHR35561:SF1">
    <property type="entry name" value="RNA 2',3'-CYCLIC PHOSPHODIESTERASE"/>
    <property type="match status" value="1"/>
</dbReference>
<accession>A0ABW6WXG2</accession>
<name>A0ABW6WXG2_9ACTN</name>
<dbReference type="Gene3D" id="3.90.1140.10">
    <property type="entry name" value="Cyclic phosphodiesterase"/>
    <property type="match status" value="1"/>
</dbReference>
<evidence type="ECO:0000313" key="4">
    <source>
        <dbReference type="Proteomes" id="UP001602245"/>
    </source>
</evidence>
<comment type="function">
    <text evidence="2">Hydrolyzes RNA 2',3'-cyclic phosphodiester to an RNA 2'-phosphomonoester.</text>
</comment>
<comment type="similarity">
    <text evidence="2">Belongs to the 2H phosphoesterase superfamily. ThpR family.</text>
</comment>
<dbReference type="EC" id="3.1.4.58" evidence="2"/>
<proteinExistence type="inferred from homology"/>